<dbReference type="InterPro" id="IPR052462">
    <property type="entry name" value="SLIRP/GR-RBP-like"/>
</dbReference>
<keyword evidence="1 2" id="KW-0694">RNA-binding</keyword>
<dbReference type="InterPro" id="IPR035979">
    <property type="entry name" value="RBD_domain_sf"/>
</dbReference>
<dbReference type="PANTHER" id="PTHR48027">
    <property type="entry name" value="HETEROGENEOUS NUCLEAR RIBONUCLEOPROTEIN 87F-RELATED"/>
    <property type="match status" value="1"/>
</dbReference>
<evidence type="ECO:0000313" key="6">
    <source>
        <dbReference type="Proteomes" id="UP001527925"/>
    </source>
</evidence>
<feature type="region of interest" description="Disordered" evidence="3">
    <location>
        <begin position="388"/>
        <end position="427"/>
    </location>
</feature>
<evidence type="ECO:0000259" key="4">
    <source>
        <dbReference type="PROSITE" id="PS50102"/>
    </source>
</evidence>
<dbReference type="Pfam" id="PF00076">
    <property type="entry name" value="RRM_1"/>
    <property type="match status" value="2"/>
</dbReference>
<feature type="compositionally biased region" description="Pro residues" evidence="3">
    <location>
        <begin position="320"/>
        <end position="330"/>
    </location>
</feature>
<evidence type="ECO:0000256" key="3">
    <source>
        <dbReference type="SAM" id="MobiDB-lite"/>
    </source>
</evidence>
<feature type="compositionally biased region" description="Low complexity" evidence="3">
    <location>
        <begin position="220"/>
        <end position="258"/>
    </location>
</feature>
<reference evidence="5 6" key="1">
    <citation type="submission" date="2023-09" db="EMBL/GenBank/DDBJ databases">
        <title>Pangenome analysis of Batrachochytrium dendrobatidis and related Chytrids.</title>
        <authorList>
            <person name="Yacoub M.N."/>
            <person name="Stajich J.E."/>
            <person name="James T.Y."/>
        </authorList>
    </citation>
    <scope>NUCLEOTIDE SEQUENCE [LARGE SCALE GENOMIC DNA]</scope>
    <source>
        <strain evidence="5 6">JEL0888</strain>
    </source>
</reference>
<dbReference type="PROSITE" id="PS50102">
    <property type="entry name" value="RRM"/>
    <property type="match status" value="2"/>
</dbReference>
<accession>A0ABR4NEW2</accession>
<dbReference type="EMBL" id="JADGIZ020000008">
    <property type="protein sequence ID" value="KAL2918047.1"/>
    <property type="molecule type" value="Genomic_DNA"/>
</dbReference>
<feature type="compositionally biased region" description="Low complexity" evidence="3">
    <location>
        <begin position="409"/>
        <end position="427"/>
    </location>
</feature>
<evidence type="ECO:0000313" key="5">
    <source>
        <dbReference type="EMBL" id="KAL2918047.1"/>
    </source>
</evidence>
<dbReference type="Proteomes" id="UP001527925">
    <property type="component" value="Unassembled WGS sequence"/>
</dbReference>
<evidence type="ECO:0000256" key="1">
    <source>
        <dbReference type="ARBA" id="ARBA00022884"/>
    </source>
</evidence>
<proteinExistence type="predicted"/>
<dbReference type="InterPro" id="IPR012677">
    <property type="entry name" value="Nucleotide-bd_a/b_plait_sf"/>
</dbReference>
<comment type="caution">
    <text evidence="5">The sequence shown here is derived from an EMBL/GenBank/DDBJ whole genome shotgun (WGS) entry which is preliminary data.</text>
</comment>
<sequence length="604" mass="65079">MLGDTANFPSIYLSLRASLLTGTPKDLAGALEAMSMDSKVFMDETSSSLGRIKIVFRSPLDAECFFATVNGAMFLGSKAHLISEDASLNFTNTSGSRIIVVKHLSLGMRSIEFYRAVRRYGRIISCRVMVDRTGVDSFALLQFENQSHADQCISDMNGMSFRGSEISMSWQYDKNAQYHYPSQSQQQQQANRRSLNRPSANRQPPSPTSGTLFVPAGWTPQQAQQQGQSQPQAQSQQAQPQYTPAGQASARSSMSAQAPPFSPSYDSPPTSPQSPASSGFGGQLFPQRHSQQPVPNRRQSQNRPFSMPAAGSAAAQAGPIPSPSLTPSPAPQQHQQQIERPSQAKWRESYSSSASDQIPDRFSSPVTGWSQQALSGYATTAEGFPGAGYGSAGPTSPRSPATPAHAYTHQAFQHQQHPQQQPQQAFQPAPALDTKNLYIKNIPLFMKTEDLTSLFAPYGRITSARIMTNEVTGLSKGFGFVSYSTEEEAVNARLAMNGYMIPGCEKGLVVNVAEPKRYREMKRIGAIPAGQAAAPLQAAPSTTPQVVPHKLPTKRSTPITIKPPTALSAAPAQAAAAHDSNDDHMETIVTSLADLAAFAPEATA</sequence>
<feature type="domain" description="RRM" evidence="4">
    <location>
        <begin position="435"/>
        <end position="515"/>
    </location>
</feature>
<dbReference type="CDD" id="cd00590">
    <property type="entry name" value="RRM_SF"/>
    <property type="match status" value="1"/>
</dbReference>
<feature type="compositionally biased region" description="Polar residues" evidence="3">
    <location>
        <begin position="331"/>
        <end position="340"/>
    </location>
</feature>
<dbReference type="SMART" id="SM00360">
    <property type="entry name" value="RRM"/>
    <property type="match status" value="2"/>
</dbReference>
<feature type="region of interest" description="Disordered" evidence="3">
    <location>
        <begin position="537"/>
        <end position="581"/>
    </location>
</feature>
<dbReference type="Gene3D" id="3.30.70.330">
    <property type="match status" value="2"/>
</dbReference>
<feature type="domain" description="RRM" evidence="4">
    <location>
        <begin position="97"/>
        <end position="173"/>
    </location>
</feature>
<protein>
    <recommendedName>
        <fullName evidence="4">RRM domain-containing protein</fullName>
    </recommendedName>
</protein>
<dbReference type="SUPFAM" id="SSF54928">
    <property type="entry name" value="RNA-binding domain, RBD"/>
    <property type="match status" value="2"/>
</dbReference>
<keyword evidence="6" id="KW-1185">Reference proteome</keyword>
<feature type="compositionally biased region" description="Low complexity" evidence="3">
    <location>
        <begin position="563"/>
        <end position="577"/>
    </location>
</feature>
<gene>
    <name evidence="5" type="ORF">HK105_202461</name>
</gene>
<dbReference type="InterPro" id="IPR000504">
    <property type="entry name" value="RRM_dom"/>
</dbReference>
<feature type="compositionally biased region" description="Low complexity" evidence="3">
    <location>
        <begin position="306"/>
        <end position="319"/>
    </location>
</feature>
<feature type="region of interest" description="Disordered" evidence="3">
    <location>
        <begin position="179"/>
        <end position="367"/>
    </location>
</feature>
<feature type="compositionally biased region" description="Polar residues" evidence="3">
    <location>
        <begin position="190"/>
        <end position="211"/>
    </location>
</feature>
<evidence type="ECO:0000256" key="2">
    <source>
        <dbReference type="PROSITE-ProRule" id="PRU00176"/>
    </source>
</evidence>
<organism evidence="5 6">
    <name type="scientific">Polyrhizophydium stewartii</name>
    <dbReference type="NCBI Taxonomy" id="2732419"/>
    <lineage>
        <taxon>Eukaryota</taxon>
        <taxon>Fungi</taxon>
        <taxon>Fungi incertae sedis</taxon>
        <taxon>Chytridiomycota</taxon>
        <taxon>Chytridiomycota incertae sedis</taxon>
        <taxon>Chytridiomycetes</taxon>
        <taxon>Rhizophydiales</taxon>
        <taxon>Rhizophydiales incertae sedis</taxon>
        <taxon>Polyrhizophydium</taxon>
    </lineage>
</organism>
<feature type="compositionally biased region" description="Polar residues" evidence="3">
    <location>
        <begin position="288"/>
        <end position="304"/>
    </location>
</feature>
<name>A0ABR4NEW2_9FUNG</name>